<dbReference type="InterPro" id="IPR011009">
    <property type="entry name" value="Kinase-like_dom_sf"/>
</dbReference>
<dbReference type="EC" id="2.7.11.1" evidence="4"/>
<protein>
    <recommendedName>
        <fullName evidence="19">PAS domain-containing serine/threonine-protein kinase</fullName>
        <ecNumber evidence="4">2.7.11.1</ecNumber>
    </recommendedName>
</protein>
<proteinExistence type="inferred from homology"/>
<evidence type="ECO:0000256" key="18">
    <source>
        <dbReference type="ARBA" id="ARBA00053825"/>
    </source>
</evidence>
<keyword evidence="25" id="KW-1185">Reference proteome</keyword>
<feature type="domain" description="PAS" evidence="23">
    <location>
        <begin position="70"/>
        <end position="141"/>
    </location>
</feature>
<evidence type="ECO:0000256" key="13">
    <source>
        <dbReference type="ARBA" id="ARBA00022990"/>
    </source>
</evidence>
<gene>
    <name evidence="24" type="ORF">N322_08017</name>
</gene>
<feature type="region of interest" description="Disordered" evidence="21">
    <location>
        <begin position="795"/>
        <end position="821"/>
    </location>
</feature>
<keyword evidence="8" id="KW-0808">Transferase</keyword>
<keyword evidence="11 24" id="KW-0418">Kinase</keyword>
<dbReference type="Pfam" id="PF13426">
    <property type="entry name" value="PAS_9"/>
    <property type="match status" value="1"/>
</dbReference>
<evidence type="ECO:0000256" key="10">
    <source>
        <dbReference type="ARBA" id="ARBA00022741"/>
    </source>
</evidence>
<dbReference type="PROSITE" id="PS50112">
    <property type="entry name" value="PAS"/>
    <property type="match status" value="1"/>
</dbReference>
<keyword evidence="7" id="KW-0597">Phosphoprotein</keyword>
<keyword evidence="9" id="KW-0677">Repeat</keyword>
<comment type="similarity">
    <text evidence="3">Belongs to the protein kinase superfamily. CAMK Ser/Thr protein kinase family.</text>
</comment>
<keyword evidence="14" id="KW-0446">Lipid-binding</keyword>
<sequence>KSQLSELCRLRASLSGEKWSSYCLSSLAARNICSSKIGNSWAQWDSASISASVGSSASSSFLHALTAEESKQHLPTAARNPNKAIFTVDVNTTEILVANDKACKLLGCSSQELIGQKLSRLISRSSQEVWEAVGEEYIETDECSSVVSGTVVDLTGRLKEKIPVSVWLRQMRSKDNQCCVVVLEPVERLSASVSFSVDGEITSCDLLFAHLHGYPTLEEVVGLHIKDLIPSVQIPPLGKKTPKNLKIQRAVGQSREGNMFPLSLKLQVSLLEEDQAAVQKDGVSQTEKDDSFTGCHYSATVVVFSTISGLITVQSDGTICGIKDSFALMLFGYEKKELLGKNITFLIPGFYNNMERSSDCSLPFPPLDDSTGTKGECIFEDVTACCTTGSGCCNKDSSFLAASLASLLSRDEEQKLEQRHKEDKLIHDETKQKNETSFFSTPSTPEVASTPSNSEDSVVTDGLSAHHTEPHPETWLERIRAVEQYRTVERAGLNNSQKMLSARLSPTSSDSEQLDLGQNTKIPVRSSDSAVPGASETRYICRSPYEMLKHQHSTGAWGQTASVNVAWLPVSSRLEDNLGTASYGPIKPPSDVSCYSLGTLTIDEPWSGTTPDCRQDFQSHMVTGQWSKTNLMCDAKHSSLEHIVIENCLLDDASSFFANGRNTISDVCSGNTTGCSASAPGVATTSEGVKESDTELNCICSGLEVLGLNIGVKGNSDDCFGITAALVGASSSSAVDSAGGNTLTQKNTAFSTGQKKQLLNGVAVEDGSGWLASQRHLENSEESSKAFLEKPETLAETVGDDISRNPLESKGSPEEDPQLHEQQNMEIKVTSTPVKEEGKLNPAAPLTLEILEGSYTGNCCHRDGSQFSVLFEVKRVELQDPAILFCVWVVKDLLQSQKEARAKTQLLLSSLASSAQSIADLSTNSLGEAIRLTSLFENSQRAEELEGLKACEGEYAKNYNTLRLIGKGSFGFVWTARSKKDHQEVVIKFIWKERVLEDCWVDDPDLGRVTQEIAILLKLQHPSIIKVLDVFENDRFFQLVMEKHGSGLDLFTFIDNRPNLDEPLASYIFRQLVSAVGYLHCRNILHRDIKDENIVIAEDFTIKLVDFGSAAYLEPGKLFYTFCGTIEYCSPEVLSGKPYHGPELEMWSLGVTLYTLVFGENPFCELEEAMAAVLNPPWHVSKGLTNLMAGLLHPLPEQRMTLAMLAEDGWLKQPVNLGDYTWEEVY</sequence>
<evidence type="ECO:0000256" key="9">
    <source>
        <dbReference type="ARBA" id="ARBA00022737"/>
    </source>
</evidence>
<dbReference type="FunFam" id="1.10.510.10:FF:000351">
    <property type="entry name" value="PAS domain-containing serine/threonine-protein kinase"/>
    <property type="match status" value="1"/>
</dbReference>
<feature type="compositionally biased region" description="Polar residues" evidence="21">
    <location>
        <begin position="435"/>
        <end position="457"/>
    </location>
</feature>
<dbReference type="SMART" id="SM00091">
    <property type="entry name" value="PAS"/>
    <property type="match status" value="2"/>
</dbReference>
<evidence type="ECO:0000256" key="4">
    <source>
        <dbReference type="ARBA" id="ARBA00012513"/>
    </source>
</evidence>
<dbReference type="GO" id="GO:0005524">
    <property type="term" value="F:ATP binding"/>
    <property type="evidence" value="ECO:0007669"/>
    <property type="project" value="UniProtKB-UniRule"/>
</dbReference>
<feature type="compositionally biased region" description="Basic and acidic residues" evidence="21">
    <location>
        <begin position="413"/>
        <end position="434"/>
    </location>
</feature>
<reference evidence="24 25" key="1">
    <citation type="submission" date="2014-04" db="EMBL/GenBank/DDBJ databases">
        <title>Genome evolution of avian class.</title>
        <authorList>
            <person name="Zhang G."/>
            <person name="Li C."/>
        </authorList>
    </citation>
    <scope>NUCLEOTIDE SEQUENCE [LARGE SCALE GENOMIC DNA]</scope>
    <source>
        <strain evidence="24">BGI_N322</strain>
    </source>
</reference>
<evidence type="ECO:0000256" key="8">
    <source>
        <dbReference type="ARBA" id="ARBA00022679"/>
    </source>
</evidence>
<comment type="catalytic activity">
    <reaction evidence="16">
        <text>L-threonyl-[protein] + ATP = O-phospho-L-threonyl-[protein] + ADP + H(+)</text>
        <dbReference type="Rhea" id="RHEA:46608"/>
        <dbReference type="Rhea" id="RHEA-COMP:11060"/>
        <dbReference type="Rhea" id="RHEA-COMP:11605"/>
        <dbReference type="ChEBI" id="CHEBI:15378"/>
        <dbReference type="ChEBI" id="CHEBI:30013"/>
        <dbReference type="ChEBI" id="CHEBI:30616"/>
        <dbReference type="ChEBI" id="CHEBI:61977"/>
        <dbReference type="ChEBI" id="CHEBI:456216"/>
        <dbReference type="EC" id="2.7.11.1"/>
    </reaction>
</comment>
<dbReference type="AlphaFoldDB" id="A0A091MJ11"/>
<evidence type="ECO:0000256" key="16">
    <source>
        <dbReference type="ARBA" id="ARBA00047899"/>
    </source>
</evidence>
<evidence type="ECO:0000256" key="12">
    <source>
        <dbReference type="ARBA" id="ARBA00022840"/>
    </source>
</evidence>
<keyword evidence="5" id="KW-0963">Cytoplasm</keyword>
<evidence type="ECO:0000259" key="22">
    <source>
        <dbReference type="PROSITE" id="PS50011"/>
    </source>
</evidence>
<evidence type="ECO:0000256" key="15">
    <source>
        <dbReference type="ARBA" id="ARBA00023242"/>
    </source>
</evidence>
<feature type="non-terminal residue" evidence="24">
    <location>
        <position position="1226"/>
    </location>
</feature>
<dbReference type="SUPFAM" id="SSF55785">
    <property type="entry name" value="PYP-like sensor domain (PAS domain)"/>
    <property type="match status" value="1"/>
</dbReference>
<dbReference type="PANTHER" id="PTHR24346">
    <property type="entry name" value="MAP/MICROTUBULE AFFINITY-REGULATING KINASE"/>
    <property type="match status" value="1"/>
</dbReference>
<evidence type="ECO:0000256" key="7">
    <source>
        <dbReference type="ARBA" id="ARBA00022553"/>
    </source>
</evidence>
<organism evidence="24 25">
    <name type="scientific">Cariama cristata</name>
    <name type="common">Red-legged seriema</name>
    <dbReference type="NCBI Taxonomy" id="54380"/>
    <lineage>
        <taxon>Eukaryota</taxon>
        <taxon>Metazoa</taxon>
        <taxon>Chordata</taxon>
        <taxon>Craniata</taxon>
        <taxon>Vertebrata</taxon>
        <taxon>Euteleostomi</taxon>
        <taxon>Archelosauria</taxon>
        <taxon>Archosauria</taxon>
        <taxon>Dinosauria</taxon>
        <taxon>Saurischia</taxon>
        <taxon>Theropoda</taxon>
        <taxon>Coelurosauria</taxon>
        <taxon>Aves</taxon>
        <taxon>Neognathae</taxon>
        <taxon>Neoaves</taxon>
        <taxon>Telluraves</taxon>
        <taxon>Australaves</taxon>
        <taxon>Cariamiformes</taxon>
        <taxon>Cariamidae</taxon>
        <taxon>Cariama</taxon>
    </lineage>
</organism>
<dbReference type="SUPFAM" id="SSF56112">
    <property type="entry name" value="Protein kinase-like (PK-like)"/>
    <property type="match status" value="1"/>
</dbReference>
<evidence type="ECO:0000256" key="5">
    <source>
        <dbReference type="ARBA" id="ARBA00022490"/>
    </source>
</evidence>
<comment type="catalytic activity">
    <reaction evidence="17">
        <text>L-seryl-[protein] + ATP = O-phospho-L-seryl-[protein] + ADP + H(+)</text>
        <dbReference type="Rhea" id="RHEA:17989"/>
        <dbReference type="Rhea" id="RHEA-COMP:9863"/>
        <dbReference type="Rhea" id="RHEA-COMP:11604"/>
        <dbReference type="ChEBI" id="CHEBI:15378"/>
        <dbReference type="ChEBI" id="CHEBI:29999"/>
        <dbReference type="ChEBI" id="CHEBI:30616"/>
        <dbReference type="ChEBI" id="CHEBI:83421"/>
        <dbReference type="ChEBI" id="CHEBI:456216"/>
        <dbReference type="EC" id="2.7.11.1"/>
    </reaction>
</comment>
<evidence type="ECO:0000313" key="24">
    <source>
        <dbReference type="EMBL" id="KFP61535.1"/>
    </source>
</evidence>
<dbReference type="FunFam" id="3.30.450.20:FF:000059">
    <property type="entry name" value="PAS domain containing serine/threonine kinase"/>
    <property type="match status" value="1"/>
</dbReference>
<dbReference type="InterPro" id="IPR035965">
    <property type="entry name" value="PAS-like_dom_sf"/>
</dbReference>
<keyword evidence="6" id="KW-0723">Serine/threonine-protein kinase</keyword>
<evidence type="ECO:0000259" key="23">
    <source>
        <dbReference type="PROSITE" id="PS50112"/>
    </source>
</evidence>
<dbReference type="Gene3D" id="3.30.450.20">
    <property type="entry name" value="PAS domain"/>
    <property type="match status" value="1"/>
</dbReference>
<evidence type="ECO:0000256" key="1">
    <source>
        <dbReference type="ARBA" id="ARBA00004123"/>
    </source>
</evidence>
<dbReference type="PANTHER" id="PTHR24346:SF51">
    <property type="entry name" value="PAS DOMAIN-CONTAINING SERINE_THREONINE-PROTEIN KINASE"/>
    <property type="match status" value="1"/>
</dbReference>
<dbReference type="GO" id="GO:0005829">
    <property type="term" value="C:cytosol"/>
    <property type="evidence" value="ECO:0007669"/>
    <property type="project" value="TreeGrafter"/>
</dbReference>
<evidence type="ECO:0000256" key="11">
    <source>
        <dbReference type="ARBA" id="ARBA00022777"/>
    </source>
</evidence>
<keyword evidence="10 20" id="KW-0547">Nucleotide-binding</keyword>
<keyword evidence="13" id="KW-0007">Acetylation</keyword>
<dbReference type="Pfam" id="PF00989">
    <property type="entry name" value="PAS"/>
    <property type="match status" value="1"/>
</dbReference>
<dbReference type="GO" id="GO:0045719">
    <property type="term" value="P:negative regulation of glycogen biosynthetic process"/>
    <property type="evidence" value="ECO:0007669"/>
    <property type="project" value="TreeGrafter"/>
</dbReference>
<evidence type="ECO:0000313" key="25">
    <source>
        <dbReference type="Proteomes" id="UP000054116"/>
    </source>
</evidence>
<dbReference type="Gene3D" id="1.10.510.10">
    <property type="entry name" value="Transferase(Phosphotransferase) domain 1"/>
    <property type="match status" value="1"/>
</dbReference>
<evidence type="ECO:0000256" key="21">
    <source>
        <dbReference type="SAM" id="MobiDB-lite"/>
    </source>
</evidence>
<dbReference type="InterPro" id="IPR000014">
    <property type="entry name" value="PAS"/>
</dbReference>
<feature type="binding site" evidence="20">
    <location>
        <position position="988"/>
    </location>
    <ligand>
        <name>ATP</name>
        <dbReference type="ChEBI" id="CHEBI:30616"/>
    </ligand>
</feature>
<comment type="subcellular location">
    <subcellularLocation>
        <location evidence="2">Cytoplasm</location>
    </subcellularLocation>
    <subcellularLocation>
        <location evidence="1">Nucleus</location>
    </subcellularLocation>
</comment>
<name>A0A091MJ11_CARIC</name>
<dbReference type="InterPro" id="IPR013767">
    <property type="entry name" value="PAS_fold"/>
</dbReference>
<dbReference type="PROSITE" id="PS00108">
    <property type="entry name" value="PROTEIN_KINASE_ST"/>
    <property type="match status" value="1"/>
</dbReference>
<evidence type="ECO:0000256" key="17">
    <source>
        <dbReference type="ARBA" id="ARBA00048679"/>
    </source>
</evidence>
<dbReference type="GO" id="GO:0008289">
    <property type="term" value="F:lipid binding"/>
    <property type="evidence" value="ECO:0007669"/>
    <property type="project" value="UniProtKB-KW"/>
</dbReference>
<dbReference type="GO" id="GO:0035556">
    <property type="term" value="P:intracellular signal transduction"/>
    <property type="evidence" value="ECO:0007669"/>
    <property type="project" value="TreeGrafter"/>
</dbReference>
<dbReference type="Gene3D" id="3.30.200.20">
    <property type="entry name" value="Phosphorylase Kinase, domain 1"/>
    <property type="match status" value="1"/>
</dbReference>
<evidence type="ECO:0000256" key="2">
    <source>
        <dbReference type="ARBA" id="ARBA00004496"/>
    </source>
</evidence>
<evidence type="ECO:0000256" key="14">
    <source>
        <dbReference type="ARBA" id="ARBA00023121"/>
    </source>
</evidence>
<evidence type="ECO:0000256" key="6">
    <source>
        <dbReference type="ARBA" id="ARBA00022527"/>
    </source>
</evidence>
<dbReference type="GO" id="GO:0005634">
    <property type="term" value="C:nucleus"/>
    <property type="evidence" value="ECO:0007669"/>
    <property type="project" value="UniProtKB-SubCell"/>
</dbReference>
<feature type="non-terminal residue" evidence="24">
    <location>
        <position position="1"/>
    </location>
</feature>
<dbReference type="FunFam" id="3.30.200.20:FF:000346">
    <property type="entry name" value="PAS domain-containing serine/threonine-protein kinase"/>
    <property type="match status" value="1"/>
</dbReference>
<dbReference type="PROSITE" id="PS00107">
    <property type="entry name" value="PROTEIN_KINASE_ATP"/>
    <property type="match status" value="1"/>
</dbReference>
<dbReference type="InterPro" id="IPR008271">
    <property type="entry name" value="Ser/Thr_kinase_AS"/>
</dbReference>
<dbReference type="InterPro" id="IPR000719">
    <property type="entry name" value="Prot_kinase_dom"/>
</dbReference>
<dbReference type="Proteomes" id="UP000054116">
    <property type="component" value="Unassembled WGS sequence"/>
</dbReference>
<dbReference type="Pfam" id="PF00069">
    <property type="entry name" value="Pkinase"/>
    <property type="match status" value="1"/>
</dbReference>
<dbReference type="SMART" id="SM00220">
    <property type="entry name" value="S_TKc"/>
    <property type="match status" value="1"/>
</dbReference>
<keyword evidence="15" id="KW-0539">Nucleus</keyword>
<dbReference type="GO" id="GO:0006355">
    <property type="term" value="P:regulation of DNA-templated transcription"/>
    <property type="evidence" value="ECO:0007669"/>
    <property type="project" value="InterPro"/>
</dbReference>
<evidence type="ECO:0000256" key="19">
    <source>
        <dbReference type="ARBA" id="ARBA00071822"/>
    </source>
</evidence>
<dbReference type="CDD" id="cd00130">
    <property type="entry name" value="PAS"/>
    <property type="match status" value="1"/>
</dbReference>
<feature type="domain" description="Protein kinase" evidence="22">
    <location>
        <begin position="959"/>
        <end position="1211"/>
    </location>
</feature>
<dbReference type="NCBIfam" id="TIGR00229">
    <property type="entry name" value="sensory_box"/>
    <property type="match status" value="1"/>
</dbReference>
<feature type="region of interest" description="Disordered" evidence="21">
    <location>
        <begin position="413"/>
        <end position="471"/>
    </location>
</feature>
<evidence type="ECO:0000256" key="3">
    <source>
        <dbReference type="ARBA" id="ARBA00006692"/>
    </source>
</evidence>
<dbReference type="InterPro" id="IPR017441">
    <property type="entry name" value="Protein_kinase_ATP_BS"/>
</dbReference>
<keyword evidence="12 20" id="KW-0067">ATP-binding</keyword>
<dbReference type="EMBL" id="KK506449">
    <property type="protein sequence ID" value="KFP61535.1"/>
    <property type="molecule type" value="Genomic_DNA"/>
</dbReference>
<dbReference type="PROSITE" id="PS50011">
    <property type="entry name" value="PROTEIN_KINASE_DOM"/>
    <property type="match status" value="1"/>
</dbReference>
<comment type="function">
    <text evidence="18">Serine/threonine-protein kinase involved in energy homeostasis and protein translation. Phosphorylates EEF1A1, GYS1, PDX1 and RPS6. Probably plays a role under changing environmental conditions (oxygen, glucose, nutrition), rather than under standard conditions. Acts as a sensor involved in energy homeostasis: regulates glycogen synthase synthesis by mediating phosphorylation of GYS1, leading to GYS1 inactivation. May be involved in glucose-stimulated insulin production in pancreas and regulation of glucagon secretion by glucose in alpha cells; however such data require additional evidences. May play a role in regulation of protein translation by phosphorylating EEF1A1, leading to increase translation efficiency. May also participate in respiratory regulation.</text>
</comment>
<accession>A0A091MJ11</accession>
<dbReference type="GO" id="GO:0004674">
    <property type="term" value="F:protein serine/threonine kinase activity"/>
    <property type="evidence" value="ECO:0007669"/>
    <property type="project" value="UniProtKB-KW"/>
</dbReference>
<evidence type="ECO:0000256" key="20">
    <source>
        <dbReference type="PROSITE-ProRule" id="PRU10141"/>
    </source>
</evidence>